<dbReference type="EMBL" id="CP080507">
    <property type="protein sequence ID" value="QYM79163.1"/>
    <property type="molecule type" value="Genomic_DNA"/>
</dbReference>
<dbReference type="PANTHER" id="PTHR36848:SF2">
    <property type="entry name" value="SECRETED PROTEIN"/>
    <property type="match status" value="1"/>
</dbReference>
<accession>A0A8F9XJY7</accession>
<evidence type="ECO:0000313" key="1">
    <source>
        <dbReference type="EMBL" id="QYM79163.1"/>
    </source>
</evidence>
<keyword evidence="2" id="KW-1185">Reference proteome</keyword>
<protein>
    <recommendedName>
        <fullName evidence="3">Alpha-L-rhamnosidase-like protein</fullName>
    </recommendedName>
</protein>
<dbReference type="Proteomes" id="UP000825051">
    <property type="component" value="Chromosome"/>
</dbReference>
<proteinExistence type="predicted"/>
<gene>
    <name evidence="1" type="ORF">K0B96_00680</name>
</gene>
<dbReference type="InterPro" id="IPR053161">
    <property type="entry name" value="Ulvan_degrading_GH"/>
</dbReference>
<name>A0A8F9XJY7_9BACT</name>
<organism evidence="1 2">
    <name type="scientific">Horticoccus luteus</name>
    <dbReference type="NCBI Taxonomy" id="2862869"/>
    <lineage>
        <taxon>Bacteria</taxon>
        <taxon>Pseudomonadati</taxon>
        <taxon>Verrucomicrobiota</taxon>
        <taxon>Opitutia</taxon>
        <taxon>Opitutales</taxon>
        <taxon>Opitutaceae</taxon>
        <taxon>Horticoccus</taxon>
    </lineage>
</organism>
<evidence type="ECO:0008006" key="3">
    <source>
        <dbReference type="Google" id="ProtNLM"/>
    </source>
</evidence>
<dbReference type="PANTHER" id="PTHR36848">
    <property type="entry name" value="DNA-BINDING PROTEIN (PUTATIVE SECRETED PROTEIN)-RELATED"/>
    <property type="match status" value="1"/>
</dbReference>
<sequence length="819" mass="89966">MPLSSPASAHARDLAPRFYPFWSINGPLDQARLRQQMRDLQTAGMDGVVFHPRFYPGIPPYMSPDYLREVSDAILYAKEIGLRFWIYDENGWPSGTADGQLLAKFPASAAVRLDLFAEPPANALGSFHVDAHNALVPPGTPGARTWHMAPRTVEGIDALNPGVMHQFLDLIHERYRTGLAPAAWDYVEAFFTDEPESGAIKPPMPDPAGAPWSPVLAEQLRARFGPDFAQRLPLVFAHGEGAAEFRVQYWELVTDLFAAGFLAPYRAWCDAHGKKFLGHIKGEEHPLFQLPMGGSFHRLYRQFSAPGIDSLERFPSLDFYPRQAAAVARQFGDGRCMVEAFGGAGWGASPEDLERYLLWLGRHGLTDFVMHLSQYRLDTPAITDWPPSEPLHLTWRDVYPEVLRRVKAELAAHPPAPVDTLVVAPYRGLMAVYEPWELMHTNQHNASTVPATPASRLNAAFLAQLNRLKAAGIAYDVTDERTLEEEGRCENGRIHLGRMSYARLIVDAGAELRGAPATWPRADLESLAAAPAAPVADTPTARPSREAAALDWRIVEAPENAWLLEPTREADGLFSATFDLAFSPAAQPPLRLAFADTVVALSVDDRPIAFLPNDDGTGADLPPLADGPHILRFRTSAALPRAWCWLRGKFTVLSRSAWADGPTATRRTRGPFFASATPPPANAELTAAGYPFLGSRVVAETMLTVPAGARALHLLNLAGDAVRVELAGVNLGWTWGPAWSVALPPHVTPGAHRVRLELVPSTFNTFGPHRYLYGDWPVVSPDQIIGRKNFADPADAPEHTHGPDWHFKPLRLPAKIAFA</sequence>
<reference evidence="1" key="1">
    <citation type="submission" date="2021-08" db="EMBL/GenBank/DDBJ databases">
        <title>Genome of a novel bacterium of the phylum Verrucomicrobia, Oleiharenicola sp. KSB-15.</title>
        <authorList>
            <person name="Chung J.-H."/>
            <person name="Ahn J.-H."/>
            <person name="Yoon Y."/>
            <person name="Kim D.-Y."/>
            <person name="An S.-H."/>
            <person name="Park I."/>
            <person name="Yeon J."/>
        </authorList>
    </citation>
    <scope>NUCLEOTIDE SEQUENCE</scope>
    <source>
        <strain evidence="1">KSB-15</strain>
    </source>
</reference>
<dbReference type="KEGG" id="ole:K0B96_00680"/>
<evidence type="ECO:0000313" key="2">
    <source>
        <dbReference type="Proteomes" id="UP000825051"/>
    </source>
</evidence>
<dbReference type="AlphaFoldDB" id="A0A8F9XJY7"/>
<dbReference type="RefSeq" id="WP_220162670.1">
    <property type="nucleotide sequence ID" value="NZ_CP080507.1"/>
</dbReference>